<dbReference type="GO" id="GO:0003723">
    <property type="term" value="F:RNA binding"/>
    <property type="evidence" value="ECO:0007669"/>
    <property type="project" value="UniProtKB-UniRule"/>
</dbReference>
<protein>
    <recommendedName>
        <fullName evidence="2">RRM domain-containing protein</fullName>
    </recommendedName>
</protein>
<dbReference type="GO" id="GO:0006396">
    <property type="term" value="P:RNA processing"/>
    <property type="evidence" value="ECO:0007669"/>
    <property type="project" value="InterPro"/>
</dbReference>
<keyword evidence="4" id="KW-1185">Reference proteome</keyword>
<evidence type="ECO:0000256" key="1">
    <source>
        <dbReference type="PROSITE-ProRule" id="PRU00176"/>
    </source>
</evidence>
<gene>
    <name evidence="3" type="ORF">ECRASSUSDP1_LOCUS28201</name>
</gene>
<reference evidence="3" key="1">
    <citation type="submission" date="2023-07" db="EMBL/GenBank/DDBJ databases">
        <authorList>
            <consortium name="AG Swart"/>
            <person name="Singh M."/>
            <person name="Singh A."/>
            <person name="Seah K."/>
            <person name="Emmerich C."/>
        </authorList>
    </citation>
    <scope>NUCLEOTIDE SEQUENCE</scope>
    <source>
        <strain evidence="3">DP1</strain>
    </source>
</reference>
<proteinExistence type="predicted"/>
<comment type="caution">
    <text evidence="3">The sequence shown here is derived from an EMBL/GenBank/DDBJ whole genome shotgun (WGS) entry which is preliminary data.</text>
</comment>
<evidence type="ECO:0000313" key="4">
    <source>
        <dbReference type="Proteomes" id="UP001295684"/>
    </source>
</evidence>
<dbReference type="Pfam" id="PF00076">
    <property type="entry name" value="RRM_1"/>
    <property type="match status" value="1"/>
</dbReference>
<evidence type="ECO:0000313" key="3">
    <source>
        <dbReference type="EMBL" id="CAI2386579.1"/>
    </source>
</evidence>
<sequence>MEEAKETKLGENVICVSGIYEELQEEDLLDIFTEFGPIKTLHFNIDKRTGYAKGYAFIEYEKQNAQKAIDRMNGEEIAGQKIKVDWAFKKDKKKKHRRRRSRSRSRS</sequence>
<dbReference type="Proteomes" id="UP001295684">
    <property type="component" value="Unassembled WGS sequence"/>
</dbReference>
<evidence type="ECO:0000259" key="2">
    <source>
        <dbReference type="PROSITE" id="PS50102"/>
    </source>
</evidence>
<dbReference type="SMART" id="SM00360">
    <property type="entry name" value="RRM"/>
    <property type="match status" value="1"/>
</dbReference>
<dbReference type="EMBL" id="CAMPGE010029102">
    <property type="protein sequence ID" value="CAI2386579.1"/>
    <property type="molecule type" value="Genomic_DNA"/>
</dbReference>
<dbReference type="PROSITE" id="PS50102">
    <property type="entry name" value="RRM"/>
    <property type="match status" value="1"/>
</dbReference>
<name>A0AAD1Y8R0_EUPCR</name>
<dbReference type="GO" id="GO:0005737">
    <property type="term" value="C:cytoplasm"/>
    <property type="evidence" value="ECO:0007669"/>
    <property type="project" value="InterPro"/>
</dbReference>
<feature type="domain" description="RRM" evidence="2">
    <location>
        <begin position="12"/>
        <end position="89"/>
    </location>
</feature>
<dbReference type="InterPro" id="IPR012677">
    <property type="entry name" value="Nucleotide-bd_a/b_plait_sf"/>
</dbReference>
<dbReference type="InterPro" id="IPR008111">
    <property type="entry name" value="RNA-bd_8"/>
</dbReference>
<organism evidence="3 4">
    <name type="scientific">Euplotes crassus</name>
    <dbReference type="NCBI Taxonomy" id="5936"/>
    <lineage>
        <taxon>Eukaryota</taxon>
        <taxon>Sar</taxon>
        <taxon>Alveolata</taxon>
        <taxon>Ciliophora</taxon>
        <taxon>Intramacronucleata</taxon>
        <taxon>Spirotrichea</taxon>
        <taxon>Hypotrichia</taxon>
        <taxon>Euplotida</taxon>
        <taxon>Euplotidae</taxon>
        <taxon>Moneuplotes</taxon>
    </lineage>
</organism>
<dbReference type="InterPro" id="IPR035979">
    <property type="entry name" value="RBD_domain_sf"/>
</dbReference>
<keyword evidence="1" id="KW-0694">RNA-binding</keyword>
<dbReference type="SUPFAM" id="SSF54928">
    <property type="entry name" value="RNA-binding domain, RBD"/>
    <property type="match status" value="1"/>
</dbReference>
<dbReference type="GO" id="GO:0005634">
    <property type="term" value="C:nucleus"/>
    <property type="evidence" value="ECO:0007669"/>
    <property type="project" value="InterPro"/>
</dbReference>
<dbReference type="InterPro" id="IPR000504">
    <property type="entry name" value="RRM_dom"/>
</dbReference>
<dbReference type="AlphaFoldDB" id="A0AAD1Y8R0"/>
<dbReference type="PANTHER" id="PTHR45894">
    <property type="entry name" value="RNA-BINDING PROTEIN 8A"/>
    <property type="match status" value="1"/>
</dbReference>
<accession>A0AAD1Y8R0</accession>
<dbReference type="Gene3D" id="3.30.70.330">
    <property type="match status" value="1"/>
</dbReference>